<organism evidence="1 2">
    <name type="scientific">Inconstantimicrobium mannanitabidum</name>
    <dbReference type="NCBI Taxonomy" id="1604901"/>
    <lineage>
        <taxon>Bacteria</taxon>
        <taxon>Bacillati</taxon>
        <taxon>Bacillota</taxon>
        <taxon>Clostridia</taxon>
        <taxon>Eubacteriales</taxon>
        <taxon>Clostridiaceae</taxon>
        <taxon>Inconstantimicrobium</taxon>
    </lineage>
</organism>
<accession>A0ACB5RDA4</accession>
<keyword evidence="2" id="KW-1185">Reference proteome</keyword>
<dbReference type="Proteomes" id="UP001058074">
    <property type="component" value="Unassembled WGS sequence"/>
</dbReference>
<evidence type="ECO:0000313" key="1">
    <source>
        <dbReference type="EMBL" id="GKX66782.1"/>
    </source>
</evidence>
<reference evidence="1" key="1">
    <citation type="journal article" date="2025" name="Int. J. Syst. Evol. Microbiol.">
        <title>Inconstantimicrobium mannanitabidum sp. nov., a novel member of the family Clostridiaceae isolated from anoxic soil under the treatment of reductive soil disinfestation.</title>
        <authorList>
            <person name="Ueki A."/>
            <person name="Tonouchi A."/>
            <person name="Honma S."/>
            <person name="Kaku N."/>
            <person name="Ueki K."/>
        </authorList>
    </citation>
    <scope>NUCLEOTIDE SEQUENCE</scope>
    <source>
        <strain evidence="1">TW13</strain>
    </source>
</reference>
<evidence type="ECO:0000313" key="2">
    <source>
        <dbReference type="Proteomes" id="UP001058074"/>
    </source>
</evidence>
<name>A0ACB5RDA4_9CLOT</name>
<dbReference type="EMBL" id="BROD01000001">
    <property type="protein sequence ID" value="GKX66782.1"/>
    <property type="molecule type" value="Genomic_DNA"/>
</dbReference>
<protein>
    <submittedName>
        <fullName evidence="1">Uncharacterized protein</fullName>
    </submittedName>
</protein>
<comment type="caution">
    <text evidence="1">The sequence shown here is derived from an EMBL/GenBank/DDBJ whole genome shotgun (WGS) entry which is preliminary data.</text>
</comment>
<sequence>MKKYDNLTIRQSNKNPLPVSIIGKYGLDKCIFIDIECTGFSKEEDGIFCISIGKLFDDRYEVTVCFNPYDEANLLNEVEPLLRCENICTFNGIAFDEPFINARLKKYNIDEVSYKNHYDFYRILQPYTKGLGSKGCSLKSFEELVGISRIDEIDGKECRDKFLLYLEQQDETLVKAIIQHNLEDVLELPKLFLILNKIKSENILRDDALSINEIRYISRLIQKRNIIIEDIKFNYLSTKDSRRLIYQLRQKIIDYNEIDNILKANHKQAKIYE</sequence>
<gene>
    <name evidence="1" type="ORF">rsdtw13_20400</name>
</gene>
<proteinExistence type="predicted"/>